<feature type="transmembrane region" description="Helical" evidence="6">
    <location>
        <begin position="193"/>
        <end position="218"/>
    </location>
</feature>
<dbReference type="PROSITE" id="PS50928">
    <property type="entry name" value="ABC_TM1"/>
    <property type="match status" value="1"/>
</dbReference>
<feature type="transmembrane region" description="Helical" evidence="6">
    <location>
        <begin position="68"/>
        <end position="86"/>
    </location>
</feature>
<evidence type="ECO:0000256" key="3">
    <source>
        <dbReference type="ARBA" id="ARBA00022692"/>
    </source>
</evidence>
<feature type="transmembrane region" description="Helical" evidence="6">
    <location>
        <begin position="24"/>
        <end position="47"/>
    </location>
</feature>
<reference evidence="8 9" key="1">
    <citation type="submission" date="2019-03" db="EMBL/GenBank/DDBJ databases">
        <title>Genomic Encyclopedia of Type Strains, Phase III (KMG-III): the genomes of soil and plant-associated and newly described type strains.</title>
        <authorList>
            <person name="Whitman W."/>
        </authorList>
    </citation>
    <scope>NUCLEOTIDE SEQUENCE [LARGE SCALE GENOMIC DNA]</scope>
    <source>
        <strain evidence="8 9">DSM 27373</strain>
    </source>
</reference>
<dbReference type="Proteomes" id="UP000294506">
    <property type="component" value="Unassembled WGS sequence"/>
</dbReference>
<evidence type="ECO:0000313" key="8">
    <source>
        <dbReference type="EMBL" id="TDS86975.1"/>
    </source>
</evidence>
<dbReference type="InterPro" id="IPR051204">
    <property type="entry name" value="ABC_transp_perm/SBD"/>
</dbReference>
<dbReference type="InterPro" id="IPR000515">
    <property type="entry name" value="MetI-like"/>
</dbReference>
<evidence type="ECO:0000256" key="1">
    <source>
        <dbReference type="ARBA" id="ARBA00004141"/>
    </source>
</evidence>
<evidence type="ECO:0000256" key="6">
    <source>
        <dbReference type="RuleBase" id="RU363032"/>
    </source>
</evidence>
<dbReference type="PANTHER" id="PTHR30177:SF33">
    <property type="entry name" value="POSSIBLE OSMOPROTECTANT (GLYCINE BETAINE_CARNITINE_CHOLINE_L-PROLINE) TRANSPORT INTEGRAL MEMBRANE PROTEIN ABC TRANSPORTER PROZ"/>
    <property type="match status" value="1"/>
</dbReference>
<dbReference type="Pfam" id="PF00528">
    <property type="entry name" value="BPD_transp_1"/>
    <property type="match status" value="1"/>
</dbReference>
<dbReference type="GO" id="GO:0005886">
    <property type="term" value="C:plasma membrane"/>
    <property type="evidence" value="ECO:0007669"/>
    <property type="project" value="UniProtKB-SubCell"/>
</dbReference>
<dbReference type="AlphaFoldDB" id="A0A4R7G6A9"/>
<dbReference type="SUPFAM" id="SSF161098">
    <property type="entry name" value="MetI-like"/>
    <property type="match status" value="1"/>
</dbReference>
<dbReference type="EMBL" id="SOAN01000002">
    <property type="protein sequence ID" value="TDS86975.1"/>
    <property type="molecule type" value="Genomic_DNA"/>
</dbReference>
<sequence length="239" mass="24354">MSGLIEFFADPGNWSGSTGIPVRIGYHLLNSLIALGLALAIAVPLGIYVGHTGRGEAVVAGMANALRALPTLGLLIVVVMLAAPLFSSSLVFTAPAILVLVLLAIPSILTGTSTGIQTADRSAVDAATGLGYTPMQVLTRVQLPCALPLMISGVRGAMLQIVSTATVAAYVSLNGLGRYIIDGRANNDFGQMAAGAALVAVVALVLELGFLLAGRLTISPGLRRSERRLKVTAGAAPAT</sequence>
<keyword evidence="4 6" id="KW-1133">Transmembrane helix</keyword>
<protein>
    <submittedName>
        <fullName evidence="8">Osmoprotectant transport system permease protein</fullName>
    </submittedName>
</protein>
<dbReference type="InterPro" id="IPR035906">
    <property type="entry name" value="MetI-like_sf"/>
</dbReference>
<evidence type="ECO:0000256" key="4">
    <source>
        <dbReference type="ARBA" id="ARBA00022989"/>
    </source>
</evidence>
<evidence type="ECO:0000256" key="5">
    <source>
        <dbReference type="ARBA" id="ARBA00023136"/>
    </source>
</evidence>
<keyword evidence="2 6" id="KW-0813">Transport</keyword>
<gene>
    <name evidence="8" type="ORF">EV640_102270</name>
</gene>
<evidence type="ECO:0000313" key="9">
    <source>
        <dbReference type="Proteomes" id="UP000294506"/>
    </source>
</evidence>
<keyword evidence="5 6" id="KW-0472">Membrane</keyword>
<dbReference type="GO" id="GO:0055085">
    <property type="term" value="P:transmembrane transport"/>
    <property type="evidence" value="ECO:0007669"/>
    <property type="project" value="InterPro"/>
</dbReference>
<dbReference type="Gene3D" id="1.10.3720.10">
    <property type="entry name" value="MetI-like"/>
    <property type="match status" value="1"/>
</dbReference>
<evidence type="ECO:0000256" key="2">
    <source>
        <dbReference type="ARBA" id="ARBA00022448"/>
    </source>
</evidence>
<proteinExistence type="inferred from homology"/>
<comment type="similarity">
    <text evidence="6">Belongs to the binding-protein-dependent transport system permease family.</text>
</comment>
<dbReference type="CDD" id="cd06261">
    <property type="entry name" value="TM_PBP2"/>
    <property type="match status" value="1"/>
</dbReference>
<feature type="transmembrane region" description="Helical" evidence="6">
    <location>
        <begin position="92"/>
        <end position="111"/>
    </location>
</feature>
<dbReference type="GO" id="GO:0031460">
    <property type="term" value="P:glycine betaine transport"/>
    <property type="evidence" value="ECO:0007669"/>
    <property type="project" value="TreeGrafter"/>
</dbReference>
<dbReference type="PANTHER" id="PTHR30177">
    <property type="entry name" value="GLYCINE BETAINE/L-PROLINE TRANSPORT SYSTEM PERMEASE PROTEIN PROW"/>
    <property type="match status" value="1"/>
</dbReference>
<keyword evidence="3 6" id="KW-0812">Transmembrane</keyword>
<name>A0A4R7G6A9_9MICC</name>
<organism evidence="8 9">
    <name type="scientific">Nesterenkonia aurantiaca</name>
    <dbReference type="NCBI Taxonomy" id="1436010"/>
    <lineage>
        <taxon>Bacteria</taxon>
        <taxon>Bacillati</taxon>
        <taxon>Actinomycetota</taxon>
        <taxon>Actinomycetes</taxon>
        <taxon>Micrococcales</taxon>
        <taxon>Micrococcaceae</taxon>
        <taxon>Nesterenkonia</taxon>
    </lineage>
</organism>
<comment type="caution">
    <text evidence="8">The sequence shown here is derived from an EMBL/GenBank/DDBJ whole genome shotgun (WGS) entry which is preliminary data.</text>
</comment>
<comment type="subcellular location">
    <subcellularLocation>
        <location evidence="6">Cell membrane</location>
        <topology evidence="6">Multi-pass membrane protein</topology>
    </subcellularLocation>
    <subcellularLocation>
        <location evidence="1">Membrane</location>
        <topology evidence="1">Multi-pass membrane protein</topology>
    </subcellularLocation>
</comment>
<dbReference type="RefSeq" id="WP_133725896.1">
    <property type="nucleotide sequence ID" value="NZ_SOAN01000002.1"/>
</dbReference>
<evidence type="ECO:0000259" key="7">
    <source>
        <dbReference type="PROSITE" id="PS50928"/>
    </source>
</evidence>
<feature type="domain" description="ABC transmembrane type-1" evidence="7">
    <location>
        <begin position="24"/>
        <end position="210"/>
    </location>
</feature>
<accession>A0A4R7G6A9</accession>
<keyword evidence="9" id="KW-1185">Reference proteome</keyword>
<feature type="transmembrane region" description="Helical" evidence="6">
    <location>
        <begin position="157"/>
        <end position="181"/>
    </location>
</feature>